<dbReference type="PANTHER" id="PTHR16138:SF7">
    <property type="entry name" value="PALMITOYL-PROTEIN THIOESTERASE ABHD10, MITOCHONDRIAL"/>
    <property type="match status" value="1"/>
</dbReference>
<dbReference type="PANTHER" id="PTHR16138">
    <property type="entry name" value="MYCOPHENOLIC ACID ACYL-GLUCURONIDE ESTERASE, MITOCHONDRIAL"/>
    <property type="match status" value="1"/>
</dbReference>
<keyword evidence="3" id="KW-1185">Reference proteome</keyword>
<evidence type="ECO:0000313" key="3">
    <source>
        <dbReference type="Proteomes" id="UP000640725"/>
    </source>
</evidence>
<keyword evidence="1" id="KW-0378">Hydrolase</keyword>
<comment type="caution">
    <text evidence="2">The sequence shown here is derived from an EMBL/GenBank/DDBJ whole genome shotgun (WGS) entry which is preliminary data.</text>
</comment>
<name>A0ABR9UB29_9CYAN</name>
<dbReference type="Proteomes" id="UP000640725">
    <property type="component" value="Unassembled WGS sequence"/>
</dbReference>
<dbReference type="Gene3D" id="3.40.50.1820">
    <property type="entry name" value="alpha/beta hydrolase"/>
    <property type="match status" value="1"/>
</dbReference>
<evidence type="ECO:0000256" key="1">
    <source>
        <dbReference type="ARBA" id="ARBA00022801"/>
    </source>
</evidence>
<gene>
    <name evidence="2" type="ORF">IQ236_10535</name>
</gene>
<evidence type="ECO:0000313" key="2">
    <source>
        <dbReference type="EMBL" id="MBE9143661.1"/>
    </source>
</evidence>
<dbReference type="InterPro" id="IPR052382">
    <property type="entry name" value="ABHD10_acyl-thioesterase"/>
</dbReference>
<dbReference type="InterPro" id="IPR029058">
    <property type="entry name" value="AB_hydrolase_fold"/>
</dbReference>
<accession>A0ABR9UB29</accession>
<reference evidence="2 3" key="1">
    <citation type="submission" date="2020-10" db="EMBL/GenBank/DDBJ databases">
        <authorList>
            <person name="Castelo-Branco R."/>
            <person name="Eusebio N."/>
            <person name="Adriana R."/>
            <person name="Vieira A."/>
            <person name="Brugerolle De Fraissinette N."/>
            <person name="Rezende De Castro R."/>
            <person name="Schneider M.P."/>
            <person name="Vasconcelos V."/>
            <person name="Leao P.N."/>
        </authorList>
    </citation>
    <scope>NUCLEOTIDE SEQUENCE [LARGE SCALE GENOMIC DNA]</scope>
    <source>
        <strain evidence="2 3">LEGE 06226</strain>
    </source>
</reference>
<protein>
    <submittedName>
        <fullName evidence="2">Prolyl oligopeptidase family serine peptidase</fullName>
    </submittedName>
</protein>
<dbReference type="InterPro" id="IPR008886">
    <property type="entry name" value="UPF0227/Esterase_YqiA"/>
</dbReference>
<proteinExistence type="predicted"/>
<dbReference type="SUPFAM" id="SSF53474">
    <property type="entry name" value="alpha/beta-Hydrolases"/>
    <property type="match status" value="1"/>
</dbReference>
<sequence length="213" mass="24597">MKMATYIYLHGFASSPFSTKAQYLRDRFVSVDINLNIPDLNQGDFSHLTLTRQLQQIESELFPSASPCVVIGSSFGGLTAAWLAEKNLSVEQLILLAPAFNFLSEWVLKLGTEKLKQWKNQGDLSIYHYAEKRNLPLHYQFIEDLSQYSDQQLQCEIPTLIIHGIHDDVISIQASRNYSAQRPWVKLVEMESDHSLENVLEKIWHEIQRFLKE</sequence>
<organism evidence="2 3">
    <name type="scientific">Planktothrix mougeotii LEGE 06226</name>
    <dbReference type="NCBI Taxonomy" id="1828728"/>
    <lineage>
        <taxon>Bacteria</taxon>
        <taxon>Bacillati</taxon>
        <taxon>Cyanobacteriota</taxon>
        <taxon>Cyanophyceae</taxon>
        <taxon>Oscillatoriophycideae</taxon>
        <taxon>Oscillatoriales</taxon>
        <taxon>Microcoleaceae</taxon>
        <taxon>Planktothrix</taxon>
    </lineage>
</organism>
<dbReference type="EMBL" id="JADEWU010000019">
    <property type="protein sequence ID" value="MBE9143661.1"/>
    <property type="molecule type" value="Genomic_DNA"/>
</dbReference>
<dbReference type="Pfam" id="PF05728">
    <property type="entry name" value="UPF0227"/>
    <property type="match status" value="1"/>
</dbReference>